<evidence type="ECO:0000256" key="1">
    <source>
        <dbReference type="SAM" id="MobiDB-lite"/>
    </source>
</evidence>
<sequence>MVRNVLGQVLALVGAAAAVWSPFQAWYNGRDGQYYRLEDLVTGTGITNVSAELFASLFLPFVVAALITLIGLVLRLRVLVAVAGVIVLGFTILWMVRIGLVEGSFTISGEEANGLGLGTALAFGGGVLLLLGALFMRGRGAGGKHVKGRRGPLTPVDQREPYEPYEPEEPEEPDGPTGGPDEDAPTQTWPRPPPDRD</sequence>
<keyword evidence="2" id="KW-0812">Transmembrane</keyword>
<name>A0A5R9G3Q9_9ACTN</name>
<proteinExistence type="predicted"/>
<keyword evidence="2" id="KW-1133">Transmembrane helix</keyword>
<keyword evidence="2" id="KW-0472">Membrane</keyword>
<feature type="compositionally biased region" description="Acidic residues" evidence="1">
    <location>
        <begin position="163"/>
        <end position="184"/>
    </location>
</feature>
<evidence type="ECO:0000313" key="4">
    <source>
        <dbReference type="Proteomes" id="UP000305906"/>
    </source>
</evidence>
<dbReference type="Proteomes" id="UP000305906">
    <property type="component" value="Unassembled WGS sequence"/>
</dbReference>
<feature type="transmembrane region" description="Helical" evidence="2">
    <location>
        <begin position="78"/>
        <end position="96"/>
    </location>
</feature>
<dbReference type="AlphaFoldDB" id="A0A5R9G3Q9"/>
<keyword evidence="4" id="KW-1185">Reference proteome</keyword>
<feature type="region of interest" description="Disordered" evidence="1">
    <location>
        <begin position="141"/>
        <end position="197"/>
    </location>
</feature>
<dbReference type="EMBL" id="VBZC01000009">
    <property type="protein sequence ID" value="TLS46205.1"/>
    <property type="molecule type" value="Genomic_DNA"/>
</dbReference>
<organism evidence="3 4">
    <name type="scientific">Streptomyces montanus</name>
    <dbReference type="NCBI Taxonomy" id="2580423"/>
    <lineage>
        <taxon>Bacteria</taxon>
        <taxon>Bacillati</taxon>
        <taxon>Actinomycetota</taxon>
        <taxon>Actinomycetes</taxon>
        <taxon>Kitasatosporales</taxon>
        <taxon>Streptomycetaceae</taxon>
        <taxon>Streptomyces</taxon>
    </lineage>
</organism>
<gene>
    <name evidence="3" type="ORF">FE633_09650</name>
</gene>
<reference evidence="3 4" key="1">
    <citation type="submission" date="2019-05" db="EMBL/GenBank/DDBJ databases">
        <title>Streptomyces sp. NEAU-C151, a novel actinomycete isolated from soil.</title>
        <authorList>
            <person name="Han L."/>
            <person name="Jiang H."/>
        </authorList>
    </citation>
    <scope>NUCLEOTIDE SEQUENCE [LARGE SCALE GENOMIC DNA]</scope>
    <source>
        <strain evidence="3 4">NEAU-C151</strain>
    </source>
</reference>
<evidence type="ECO:0000256" key="2">
    <source>
        <dbReference type="SAM" id="Phobius"/>
    </source>
</evidence>
<comment type="caution">
    <text evidence="3">The sequence shown here is derived from an EMBL/GenBank/DDBJ whole genome shotgun (WGS) entry which is preliminary data.</text>
</comment>
<evidence type="ECO:0000313" key="3">
    <source>
        <dbReference type="EMBL" id="TLS46205.1"/>
    </source>
</evidence>
<feature type="transmembrane region" description="Helical" evidence="2">
    <location>
        <begin position="116"/>
        <end position="135"/>
    </location>
</feature>
<dbReference type="RefSeq" id="WP_138044704.1">
    <property type="nucleotide sequence ID" value="NZ_VBZC01000009.1"/>
</dbReference>
<accession>A0A5R9G3Q9</accession>
<protein>
    <submittedName>
        <fullName evidence="3">Uncharacterized protein</fullName>
    </submittedName>
</protein>
<feature type="transmembrane region" description="Helical" evidence="2">
    <location>
        <begin position="49"/>
        <end position="71"/>
    </location>
</feature>